<keyword evidence="2" id="KW-1133">Transmembrane helix</keyword>
<keyword evidence="5" id="KW-1185">Reference proteome</keyword>
<reference evidence="4 5" key="1">
    <citation type="submission" date="2020-08" db="EMBL/GenBank/DDBJ databases">
        <title>A novel species.</title>
        <authorList>
            <person name="Gao J."/>
        </authorList>
    </citation>
    <scope>NUCLEOTIDE SEQUENCE [LARGE SCALE GENOMIC DNA]</scope>
    <source>
        <strain evidence="4 5">CRPJ-33</strain>
    </source>
</reference>
<feature type="region of interest" description="Disordered" evidence="1">
    <location>
        <begin position="103"/>
        <end position="148"/>
    </location>
</feature>
<dbReference type="InterPro" id="IPR018929">
    <property type="entry name" value="DUF2510"/>
</dbReference>
<keyword evidence="2" id="KW-0472">Membrane</keyword>
<evidence type="ECO:0000259" key="3">
    <source>
        <dbReference type="Pfam" id="PF10708"/>
    </source>
</evidence>
<protein>
    <submittedName>
        <fullName evidence="4">DUF2510 domain-containing protein</fullName>
    </submittedName>
</protein>
<dbReference type="AlphaFoldDB" id="A0A7H0HPF6"/>
<organism evidence="4 5">
    <name type="scientific">Streptomyces genisteinicus</name>
    <dbReference type="NCBI Taxonomy" id="2768068"/>
    <lineage>
        <taxon>Bacteria</taxon>
        <taxon>Bacillati</taxon>
        <taxon>Actinomycetota</taxon>
        <taxon>Actinomycetes</taxon>
        <taxon>Kitasatosporales</taxon>
        <taxon>Streptomycetaceae</taxon>
        <taxon>Streptomyces</taxon>
    </lineage>
</organism>
<feature type="compositionally biased region" description="Low complexity" evidence="1">
    <location>
        <begin position="110"/>
        <end position="122"/>
    </location>
</feature>
<dbReference type="Pfam" id="PF10708">
    <property type="entry name" value="DUF2510"/>
    <property type="match status" value="1"/>
</dbReference>
<evidence type="ECO:0000256" key="2">
    <source>
        <dbReference type="SAM" id="Phobius"/>
    </source>
</evidence>
<feature type="compositionally biased region" description="Gly residues" evidence="1">
    <location>
        <begin position="42"/>
        <end position="57"/>
    </location>
</feature>
<dbReference type="EMBL" id="CP060825">
    <property type="protein sequence ID" value="QNP62422.1"/>
    <property type="molecule type" value="Genomic_DNA"/>
</dbReference>
<dbReference type="RefSeq" id="WP_187739609.1">
    <property type="nucleotide sequence ID" value="NZ_CP060825.1"/>
</dbReference>
<dbReference type="Proteomes" id="UP000516230">
    <property type="component" value="Chromosome"/>
</dbReference>
<keyword evidence="2" id="KW-0812">Transmembrane</keyword>
<evidence type="ECO:0000256" key="1">
    <source>
        <dbReference type="SAM" id="MobiDB-lite"/>
    </source>
</evidence>
<dbReference type="KEGG" id="sgj:IAG43_05375"/>
<feature type="transmembrane region" description="Helical" evidence="2">
    <location>
        <begin position="77"/>
        <end position="98"/>
    </location>
</feature>
<evidence type="ECO:0000313" key="5">
    <source>
        <dbReference type="Proteomes" id="UP000516230"/>
    </source>
</evidence>
<feature type="region of interest" description="Disordered" evidence="1">
    <location>
        <begin position="34"/>
        <end position="71"/>
    </location>
</feature>
<feature type="domain" description="DUF2510" evidence="3">
    <location>
        <begin position="7"/>
        <end position="39"/>
    </location>
</feature>
<proteinExistence type="predicted"/>
<evidence type="ECO:0000313" key="4">
    <source>
        <dbReference type="EMBL" id="QNP62422.1"/>
    </source>
</evidence>
<sequence>MSMTTPPGWYPDPHAPGAERWWDGSAWTAHTRALQGQTPPTGGFGPAGGPGQAGGFGPPTVPLQQAGAGAPGRGRRIAAWSAAAVVLVAAVVTGAVLFRGDGDPAPPEAAPESPVASATATPETGPSPEASTGASAGTDPGRLVDQLNGISLPIPDGWVESDRVLGSGATMYTDDTYDCPGGGSPLCRHGQVTSMTADLSGTTGGAVTPRSVAEKDIAKAADAFYDEDALGNRIHGGITAHSVVKAQNVAVAGRAGHLVRWKVVTGAGPGGYVQSLVFPSTAGTEALVVVRFAFDAGPDGPSLAEMDRITAGIRALGGDATGGGVGSSIGPG</sequence>
<name>A0A7H0HPF6_9ACTN</name>
<gene>
    <name evidence="4" type="ORF">IAG43_05375</name>
</gene>
<accession>A0A7H0HPF6</accession>